<dbReference type="PATRIC" id="fig|1423740.3.peg.840"/>
<gene>
    <name evidence="10" type="ORF">FC36_GL000793</name>
</gene>
<feature type="domain" description="ABC3 transporter permease C-terminal" evidence="8">
    <location>
        <begin position="283"/>
        <end position="403"/>
    </location>
</feature>
<dbReference type="GO" id="GO:0022857">
    <property type="term" value="F:transmembrane transporter activity"/>
    <property type="evidence" value="ECO:0007669"/>
    <property type="project" value="TreeGrafter"/>
</dbReference>
<dbReference type="InterPro" id="IPR025857">
    <property type="entry name" value="MacB_PCD"/>
</dbReference>
<evidence type="ECO:0000313" key="10">
    <source>
        <dbReference type="EMBL" id="KRL82995.1"/>
    </source>
</evidence>
<organism evidence="10 11">
    <name type="scientific">Ligilactobacillus equi DSM 15833 = JCM 10991</name>
    <dbReference type="NCBI Taxonomy" id="1423740"/>
    <lineage>
        <taxon>Bacteria</taxon>
        <taxon>Bacillati</taxon>
        <taxon>Bacillota</taxon>
        <taxon>Bacilli</taxon>
        <taxon>Lactobacillales</taxon>
        <taxon>Lactobacillaceae</taxon>
        <taxon>Ligilactobacillus</taxon>
    </lineage>
</organism>
<feature type="transmembrane region" description="Helical" evidence="7">
    <location>
        <begin position="274"/>
        <end position="297"/>
    </location>
</feature>
<dbReference type="EMBL" id="AZFH01000016">
    <property type="protein sequence ID" value="KRL82995.1"/>
    <property type="molecule type" value="Genomic_DNA"/>
</dbReference>
<keyword evidence="5 7" id="KW-0472">Membrane</keyword>
<name>A0A0R1TW44_9LACO</name>
<evidence type="ECO:0000256" key="6">
    <source>
        <dbReference type="ARBA" id="ARBA00038076"/>
    </source>
</evidence>
<comment type="caution">
    <text evidence="10">The sequence shown here is derived from an EMBL/GenBank/DDBJ whole genome shotgun (WGS) entry which is preliminary data.</text>
</comment>
<dbReference type="Pfam" id="PF02687">
    <property type="entry name" value="FtsX"/>
    <property type="match status" value="1"/>
</dbReference>
<accession>A0A0R1TW44</accession>
<evidence type="ECO:0000256" key="3">
    <source>
        <dbReference type="ARBA" id="ARBA00022692"/>
    </source>
</evidence>
<dbReference type="RefSeq" id="WP_025021165.1">
    <property type="nucleotide sequence ID" value="NZ_AZFH01000016.1"/>
</dbReference>
<evidence type="ECO:0000256" key="5">
    <source>
        <dbReference type="ARBA" id="ARBA00023136"/>
    </source>
</evidence>
<dbReference type="OrthoDB" id="9770036at2"/>
<dbReference type="AlphaFoldDB" id="A0A0R1TW44"/>
<dbReference type="STRING" id="1423740.FC36_GL000793"/>
<keyword evidence="3 7" id="KW-0812">Transmembrane</keyword>
<evidence type="ECO:0000256" key="1">
    <source>
        <dbReference type="ARBA" id="ARBA00004651"/>
    </source>
</evidence>
<evidence type="ECO:0000256" key="2">
    <source>
        <dbReference type="ARBA" id="ARBA00022475"/>
    </source>
</evidence>
<keyword evidence="2" id="KW-1003">Cell membrane</keyword>
<comment type="similarity">
    <text evidence="6">Belongs to the ABC-4 integral membrane protein family.</text>
</comment>
<feature type="transmembrane region" description="Helical" evidence="7">
    <location>
        <begin position="21"/>
        <end position="45"/>
    </location>
</feature>
<evidence type="ECO:0000259" key="8">
    <source>
        <dbReference type="Pfam" id="PF02687"/>
    </source>
</evidence>
<sequence length="409" mass="43387">MIGIELLKTATQSLIANKKRSFLTIIGIAIGIAAVITILGMGAGVKKTLYDTFGSSSQGEQTTEIDFYTDDSISTVVGFTPTDLANLRQKFPSQVTKIKVIHDQTGLSLKGQLGNRQQTITTSLLKKPTEKIKILAGRNISQADLFSNQAVALLKDKVAKKQFGSMEAALGASLSLGSNSYRIVGVYHGQSTLDSYGSLNRYGVTALIPYQVYYQNQTEDSGNEIKLTFAKGANASKISKQLAKYLKKNGSAAHAGTYEYLDYEKALKQASATIGVITGFISLIAAISLFIAGIGVMNMMYISVSERTQEIGIRLAVGATPQNIMVQFLVEATILTVTGGMIGFVVGAGLSHLLAPLLSGMFSGGINVKAHISIGAFLLAFGVSAAVGLIFGILPAKQAANKNLIDILR</sequence>
<keyword evidence="4 7" id="KW-1133">Transmembrane helix</keyword>
<comment type="subcellular location">
    <subcellularLocation>
        <location evidence="1">Cell membrane</location>
        <topology evidence="1">Multi-pass membrane protein</topology>
    </subcellularLocation>
</comment>
<dbReference type="InterPro" id="IPR003838">
    <property type="entry name" value="ABC3_permease_C"/>
</dbReference>
<dbReference type="GO" id="GO:0005886">
    <property type="term" value="C:plasma membrane"/>
    <property type="evidence" value="ECO:0007669"/>
    <property type="project" value="UniProtKB-SubCell"/>
</dbReference>
<dbReference type="InterPro" id="IPR050250">
    <property type="entry name" value="Macrolide_Exporter_MacB"/>
</dbReference>
<protein>
    <submittedName>
        <fullName evidence="10">ABC superfamily ATP binding cassette transporter, membrane protein</fullName>
    </submittedName>
</protein>
<feature type="domain" description="MacB-like periplasmic core" evidence="9">
    <location>
        <begin position="21"/>
        <end position="244"/>
    </location>
</feature>
<reference evidence="10 11" key="1">
    <citation type="journal article" date="2015" name="Genome Announc.">
        <title>Expanding the biotechnology potential of lactobacilli through comparative genomics of 213 strains and associated genera.</title>
        <authorList>
            <person name="Sun Z."/>
            <person name="Harris H.M."/>
            <person name="McCann A."/>
            <person name="Guo C."/>
            <person name="Argimon S."/>
            <person name="Zhang W."/>
            <person name="Yang X."/>
            <person name="Jeffery I.B."/>
            <person name="Cooney J.C."/>
            <person name="Kagawa T.F."/>
            <person name="Liu W."/>
            <person name="Song Y."/>
            <person name="Salvetti E."/>
            <person name="Wrobel A."/>
            <person name="Rasinkangas P."/>
            <person name="Parkhill J."/>
            <person name="Rea M.C."/>
            <person name="O'Sullivan O."/>
            <person name="Ritari J."/>
            <person name="Douillard F.P."/>
            <person name="Paul Ross R."/>
            <person name="Yang R."/>
            <person name="Briner A.E."/>
            <person name="Felis G.E."/>
            <person name="de Vos W.M."/>
            <person name="Barrangou R."/>
            <person name="Klaenhammer T.R."/>
            <person name="Caufield P.W."/>
            <person name="Cui Y."/>
            <person name="Zhang H."/>
            <person name="O'Toole P.W."/>
        </authorList>
    </citation>
    <scope>NUCLEOTIDE SEQUENCE [LARGE SCALE GENOMIC DNA]</scope>
    <source>
        <strain evidence="10 11">DSM 15833</strain>
    </source>
</reference>
<evidence type="ECO:0000256" key="7">
    <source>
        <dbReference type="SAM" id="Phobius"/>
    </source>
</evidence>
<dbReference type="PANTHER" id="PTHR30572">
    <property type="entry name" value="MEMBRANE COMPONENT OF TRANSPORTER-RELATED"/>
    <property type="match status" value="1"/>
</dbReference>
<dbReference type="Pfam" id="PF12704">
    <property type="entry name" value="MacB_PCD"/>
    <property type="match status" value="1"/>
</dbReference>
<feature type="transmembrane region" description="Helical" evidence="7">
    <location>
        <begin position="370"/>
        <end position="394"/>
    </location>
</feature>
<dbReference type="Proteomes" id="UP000051048">
    <property type="component" value="Unassembled WGS sequence"/>
</dbReference>
<dbReference type="PANTHER" id="PTHR30572:SF4">
    <property type="entry name" value="ABC TRANSPORTER PERMEASE YTRF"/>
    <property type="match status" value="1"/>
</dbReference>
<evidence type="ECO:0000313" key="11">
    <source>
        <dbReference type="Proteomes" id="UP000051048"/>
    </source>
</evidence>
<evidence type="ECO:0000259" key="9">
    <source>
        <dbReference type="Pfam" id="PF12704"/>
    </source>
</evidence>
<feature type="transmembrane region" description="Helical" evidence="7">
    <location>
        <begin position="328"/>
        <end position="350"/>
    </location>
</feature>
<proteinExistence type="inferred from homology"/>
<evidence type="ECO:0000256" key="4">
    <source>
        <dbReference type="ARBA" id="ARBA00022989"/>
    </source>
</evidence>